<keyword evidence="2" id="KW-0812">Transmembrane</keyword>
<reference evidence="4" key="1">
    <citation type="submission" date="2020-07" db="EMBL/GenBank/DDBJ databases">
        <title>Draft Genome Sequence of a Deep-Sea Yeast, Naganishia (Cryptococcus) liquefaciens strain N6.</title>
        <authorList>
            <person name="Han Y.W."/>
            <person name="Kajitani R."/>
            <person name="Morimoto H."/>
            <person name="Parhat M."/>
            <person name="Tsubouchi H."/>
            <person name="Bakenova O."/>
            <person name="Ogata M."/>
            <person name="Argunhan B."/>
            <person name="Aoki R."/>
            <person name="Kajiwara S."/>
            <person name="Itoh T."/>
            <person name="Iwasaki H."/>
        </authorList>
    </citation>
    <scope>NUCLEOTIDE SEQUENCE</scope>
    <source>
        <strain evidence="4">N6</strain>
    </source>
</reference>
<keyword evidence="3" id="KW-0732">Signal</keyword>
<feature type="chain" id="PRO_5034872843" evidence="3">
    <location>
        <begin position="21"/>
        <end position="290"/>
    </location>
</feature>
<feature type="region of interest" description="Disordered" evidence="1">
    <location>
        <begin position="238"/>
        <end position="271"/>
    </location>
</feature>
<name>A0A8H3TRS2_9TREE</name>
<dbReference type="Proteomes" id="UP000620104">
    <property type="component" value="Unassembled WGS sequence"/>
</dbReference>
<feature type="signal peptide" evidence="3">
    <location>
        <begin position="1"/>
        <end position="20"/>
    </location>
</feature>
<keyword evidence="5" id="KW-1185">Reference proteome</keyword>
<accession>A0A8H3TRS2</accession>
<keyword evidence="2" id="KW-1133">Transmembrane helix</keyword>
<organism evidence="4 5">
    <name type="scientific">Naganishia liquefaciens</name>
    <dbReference type="NCBI Taxonomy" id="104408"/>
    <lineage>
        <taxon>Eukaryota</taxon>
        <taxon>Fungi</taxon>
        <taxon>Dikarya</taxon>
        <taxon>Basidiomycota</taxon>
        <taxon>Agaricomycotina</taxon>
        <taxon>Tremellomycetes</taxon>
        <taxon>Filobasidiales</taxon>
        <taxon>Filobasidiaceae</taxon>
        <taxon>Naganishia</taxon>
    </lineage>
</organism>
<keyword evidence="2" id="KW-0472">Membrane</keyword>
<evidence type="ECO:0000313" key="4">
    <source>
        <dbReference type="EMBL" id="GHJ85069.1"/>
    </source>
</evidence>
<gene>
    <name evidence="4" type="ORF">NliqN6_1471</name>
</gene>
<evidence type="ECO:0000256" key="2">
    <source>
        <dbReference type="SAM" id="Phobius"/>
    </source>
</evidence>
<dbReference type="AlphaFoldDB" id="A0A8H3TRS2"/>
<evidence type="ECO:0000256" key="3">
    <source>
        <dbReference type="SAM" id="SignalP"/>
    </source>
</evidence>
<evidence type="ECO:0000313" key="5">
    <source>
        <dbReference type="Proteomes" id="UP000620104"/>
    </source>
</evidence>
<sequence>MKLTTGMVMAATGLASLATAIPIRIVNIEAFAPAPHSTIDVGKITHVPHHPVGAPSDLGKSFEGLSTDWWRKFIDKYSIGSPSLGADQSQPNSHVHKWHSAHPHLGEHDHSMPSTDASLIPSWMYDTPLSSSRYAPVVARPGRPLDGVHFKSHSGVIKLVTGSDGVVTYQYIEGNAARKHGGIGCVFKSFKRMVQSLSPHELFVFTVATLLMLLVILRLALLTALLIRRAHHYANECPEGNEYPGEAAARRREEVAAARKEDEETLPTYTVDVEDVNEKDGLLPPYSERS</sequence>
<dbReference type="EMBL" id="BLZA01000010">
    <property type="protein sequence ID" value="GHJ85069.1"/>
    <property type="molecule type" value="Genomic_DNA"/>
</dbReference>
<evidence type="ECO:0000256" key="1">
    <source>
        <dbReference type="SAM" id="MobiDB-lite"/>
    </source>
</evidence>
<proteinExistence type="predicted"/>
<feature type="compositionally biased region" description="Basic and acidic residues" evidence="1">
    <location>
        <begin position="248"/>
        <end position="262"/>
    </location>
</feature>
<comment type="caution">
    <text evidence="4">The sequence shown here is derived from an EMBL/GenBank/DDBJ whole genome shotgun (WGS) entry which is preliminary data.</text>
</comment>
<feature type="transmembrane region" description="Helical" evidence="2">
    <location>
        <begin position="202"/>
        <end position="227"/>
    </location>
</feature>
<protein>
    <submittedName>
        <fullName evidence="4">Uncharacterized protein</fullName>
    </submittedName>
</protein>
<dbReference type="OrthoDB" id="2592032at2759"/>